<evidence type="ECO:0000313" key="2">
    <source>
        <dbReference type="Proteomes" id="UP001164539"/>
    </source>
</evidence>
<gene>
    <name evidence="1" type="ORF">OWV82_004973</name>
</gene>
<comment type="caution">
    <text evidence="1">The sequence shown here is derived from an EMBL/GenBank/DDBJ whole genome shotgun (WGS) entry which is preliminary data.</text>
</comment>
<accession>A0ACC1YRT0</accession>
<reference evidence="1 2" key="1">
    <citation type="journal article" date="2023" name="Science">
        <title>Complex scaffold remodeling in plant triterpene biosynthesis.</title>
        <authorList>
            <person name="De La Pena R."/>
            <person name="Hodgson H."/>
            <person name="Liu J.C."/>
            <person name="Stephenson M.J."/>
            <person name="Martin A.C."/>
            <person name="Owen C."/>
            <person name="Harkess A."/>
            <person name="Leebens-Mack J."/>
            <person name="Jimenez L.E."/>
            <person name="Osbourn A."/>
            <person name="Sattely E.S."/>
        </authorList>
    </citation>
    <scope>NUCLEOTIDE SEQUENCE [LARGE SCALE GENOMIC DNA]</scope>
    <source>
        <strain evidence="2">cv. JPN11</strain>
        <tissue evidence="1">Leaf</tissue>
    </source>
</reference>
<dbReference type="EMBL" id="CM051395">
    <property type="protein sequence ID" value="KAJ4726228.1"/>
    <property type="molecule type" value="Genomic_DNA"/>
</dbReference>
<name>A0ACC1YRT0_MELAZ</name>
<proteinExistence type="predicted"/>
<sequence length="519" mass="57107">MLHLLIIMQKLAFFIYAFTVLCLLVCAALLVEFIWEEIEAPMWVDLTLEEAKFNSQEIDDEWFRTSHLFHQCSARQLKAAFSCSGEGGVDLEFELPGSSSPNLPASVSRSRGKDYRSKKWRGENCDISLNKPHPVKVLSGKSTCNGTREKIKSKSSFIKPKSVRLDSDSCEQKKPKFSFINSKGSTHSKRSLVCERSSTENAKGNSLKPVSGCRSLESCSSSVVDKASESNTLSMVTSESSLQGQQNIIEVSNQAIGHSSGLLSAVRITLRKSCVTRQASRVEPNSNRRQSTMEINNDKRPSMIEINSDRESGDRKSSSSKSSVGSSSVPRFDVESSTFISTRKKEKTPDSRNVVRMTEASRNKVKVSNVAKVSTVQNNKGTHNSRRDDKINITKSTYKETAKLKVQSHIHSTNSSLPLVNKQNSCAAATKAKEKVKASGLTGLVGGGKENALGKMSNNRKCSGRENAAGCVVRSQSRKQQNVSQRGVTRVLLAGQKGKISDRSEGKNSLYVNQRVHLR</sequence>
<protein>
    <submittedName>
        <fullName evidence="1">Cyclic nucleotide-gated channel</fullName>
    </submittedName>
</protein>
<evidence type="ECO:0000313" key="1">
    <source>
        <dbReference type="EMBL" id="KAJ4726228.1"/>
    </source>
</evidence>
<keyword evidence="2" id="KW-1185">Reference proteome</keyword>
<dbReference type="Proteomes" id="UP001164539">
    <property type="component" value="Chromosome 2"/>
</dbReference>
<organism evidence="1 2">
    <name type="scientific">Melia azedarach</name>
    <name type="common">Chinaberry tree</name>
    <dbReference type="NCBI Taxonomy" id="155640"/>
    <lineage>
        <taxon>Eukaryota</taxon>
        <taxon>Viridiplantae</taxon>
        <taxon>Streptophyta</taxon>
        <taxon>Embryophyta</taxon>
        <taxon>Tracheophyta</taxon>
        <taxon>Spermatophyta</taxon>
        <taxon>Magnoliopsida</taxon>
        <taxon>eudicotyledons</taxon>
        <taxon>Gunneridae</taxon>
        <taxon>Pentapetalae</taxon>
        <taxon>rosids</taxon>
        <taxon>malvids</taxon>
        <taxon>Sapindales</taxon>
        <taxon>Meliaceae</taxon>
        <taxon>Melia</taxon>
    </lineage>
</organism>